<dbReference type="GO" id="GO:0003924">
    <property type="term" value="F:GTPase activity"/>
    <property type="evidence" value="ECO:0007669"/>
    <property type="project" value="InterPro"/>
</dbReference>
<keyword evidence="8" id="KW-0449">Lipoprotein</keyword>
<evidence type="ECO:0000256" key="5">
    <source>
        <dbReference type="ARBA" id="ARBA00022741"/>
    </source>
</evidence>
<dbReference type="SUPFAM" id="SSF52540">
    <property type="entry name" value="P-loop containing nucleoside triphosphate hydrolases"/>
    <property type="match status" value="1"/>
</dbReference>
<dbReference type="AlphaFoldDB" id="A0A914DX09"/>
<dbReference type="InterPro" id="IPR027417">
    <property type="entry name" value="P-loop_NTPase"/>
</dbReference>
<accession>A0A914DX09</accession>
<keyword evidence="3" id="KW-1003">Cell membrane</keyword>
<keyword evidence="4" id="KW-0488">Methylation</keyword>
<evidence type="ECO:0000256" key="2">
    <source>
        <dbReference type="ARBA" id="ARBA00010142"/>
    </source>
</evidence>
<keyword evidence="10" id="KW-1185">Reference proteome</keyword>
<dbReference type="NCBIfam" id="TIGR00231">
    <property type="entry name" value="small_GTP"/>
    <property type="match status" value="1"/>
</dbReference>
<comment type="similarity">
    <text evidence="2">Belongs to the small GTPase superfamily. Rho family.</text>
</comment>
<dbReference type="PANTHER" id="PTHR24072">
    <property type="entry name" value="RHO FAMILY GTPASE"/>
    <property type="match status" value="1"/>
</dbReference>
<dbReference type="CDD" id="cd00157">
    <property type="entry name" value="Rho"/>
    <property type="match status" value="1"/>
</dbReference>
<dbReference type="Proteomes" id="UP000887540">
    <property type="component" value="Unplaced"/>
</dbReference>
<evidence type="ECO:0000313" key="11">
    <source>
        <dbReference type="WBParaSite" id="ACRNAN_scaffold4367.g15638.t1"/>
    </source>
</evidence>
<keyword evidence="9" id="KW-0636">Prenylation</keyword>
<proteinExistence type="inferred from homology"/>
<evidence type="ECO:0000256" key="7">
    <source>
        <dbReference type="ARBA" id="ARBA00023136"/>
    </source>
</evidence>
<keyword evidence="7" id="KW-0472">Membrane</keyword>
<evidence type="ECO:0000313" key="10">
    <source>
        <dbReference type="Proteomes" id="UP000887540"/>
    </source>
</evidence>
<reference evidence="11" key="1">
    <citation type="submission" date="2022-11" db="UniProtKB">
        <authorList>
            <consortium name="WormBaseParasite"/>
        </authorList>
    </citation>
    <scope>IDENTIFICATION</scope>
</reference>
<evidence type="ECO:0000256" key="9">
    <source>
        <dbReference type="ARBA" id="ARBA00023289"/>
    </source>
</evidence>
<protein>
    <submittedName>
        <fullName evidence="11">Uncharacterized protein</fullName>
    </submittedName>
</protein>
<dbReference type="Gene3D" id="3.40.50.300">
    <property type="entry name" value="P-loop containing nucleotide triphosphate hydrolases"/>
    <property type="match status" value="1"/>
</dbReference>
<dbReference type="InterPro" id="IPR005225">
    <property type="entry name" value="Small_GTP-bd"/>
</dbReference>
<sequence>MDKSLKLVVVGDSYVGKTSLLIAYTEKQFLSDYKTTIFDNWAVTVTIEQKRYTLNLFDTAGQEDYSHLRCLSYPQTDVFLLCFSLLDKKSLDSCQTTWMPEIRKYCGSEVPVILVGTKQDLYESASVYSRVDLKVAEQAAKEMGASCFLSCSALTHRGLKRVFDEAILSAIGAEPKDDESETSGICCHVCTIC</sequence>
<evidence type="ECO:0000256" key="3">
    <source>
        <dbReference type="ARBA" id="ARBA00022475"/>
    </source>
</evidence>
<dbReference type="GO" id="GO:0005525">
    <property type="term" value="F:GTP binding"/>
    <property type="evidence" value="ECO:0007669"/>
    <property type="project" value="UniProtKB-KW"/>
</dbReference>
<dbReference type="GO" id="GO:0005886">
    <property type="term" value="C:plasma membrane"/>
    <property type="evidence" value="ECO:0007669"/>
    <property type="project" value="UniProtKB-SubCell"/>
</dbReference>
<dbReference type="PROSITE" id="PS51420">
    <property type="entry name" value="RHO"/>
    <property type="match status" value="1"/>
</dbReference>
<evidence type="ECO:0000256" key="8">
    <source>
        <dbReference type="ARBA" id="ARBA00023288"/>
    </source>
</evidence>
<dbReference type="PROSITE" id="PS51421">
    <property type="entry name" value="RAS"/>
    <property type="match status" value="1"/>
</dbReference>
<dbReference type="Pfam" id="PF00071">
    <property type="entry name" value="Ras"/>
    <property type="match status" value="1"/>
</dbReference>
<name>A0A914DX09_9BILA</name>
<dbReference type="SMART" id="SM00174">
    <property type="entry name" value="RHO"/>
    <property type="match status" value="1"/>
</dbReference>
<dbReference type="GO" id="GO:0007264">
    <property type="term" value="P:small GTPase-mediated signal transduction"/>
    <property type="evidence" value="ECO:0007669"/>
    <property type="project" value="InterPro"/>
</dbReference>
<keyword evidence="5" id="KW-0547">Nucleotide-binding</keyword>
<dbReference type="InterPro" id="IPR001806">
    <property type="entry name" value="Small_GTPase"/>
</dbReference>
<organism evidence="10 11">
    <name type="scientific">Acrobeloides nanus</name>
    <dbReference type="NCBI Taxonomy" id="290746"/>
    <lineage>
        <taxon>Eukaryota</taxon>
        <taxon>Metazoa</taxon>
        <taxon>Ecdysozoa</taxon>
        <taxon>Nematoda</taxon>
        <taxon>Chromadorea</taxon>
        <taxon>Rhabditida</taxon>
        <taxon>Tylenchina</taxon>
        <taxon>Cephalobomorpha</taxon>
        <taxon>Cephaloboidea</taxon>
        <taxon>Cephalobidae</taxon>
        <taxon>Acrobeloides</taxon>
    </lineage>
</organism>
<dbReference type="SMART" id="SM00173">
    <property type="entry name" value="RAS"/>
    <property type="match status" value="1"/>
</dbReference>
<dbReference type="SMART" id="SM00175">
    <property type="entry name" value="RAB"/>
    <property type="match status" value="1"/>
</dbReference>
<dbReference type="PROSITE" id="PS51419">
    <property type="entry name" value="RAB"/>
    <property type="match status" value="1"/>
</dbReference>
<comment type="subcellular location">
    <subcellularLocation>
        <location evidence="1">Cell membrane</location>
        <topology evidence="1">Lipid-anchor</topology>
        <orientation evidence="1">Cytoplasmic side</orientation>
    </subcellularLocation>
</comment>
<evidence type="ECO:0000256" key="4">
    <source>
        <dbReference type="ARBA" id="ARBA00022481"/>
    </source>
</evidence>
<evidence type="ECO:0000256" key="1">
    <source>
        <dbReference type="ARBA" id="ARBA00004342"/>
    </source>
</evidence>
<dbReference type="WBParaSite" id="ACRNAN_scaffold4367.g15638.t1">
    <property type="protein sequence ID" value="ACRNAN_scaffold4367.g15638.t1"/>
    <property type="gene ID" value="ACRNAN_scaffold4367.g15638"/>
</dbReference>
<dbReference type="PRINTS" id="PR00449">
    <property type="entry name" value="RASTRNSFRMNG"/>
</dbReference>
<dbReference type="InterPro" id="IPR003578">
    <property type="entry name" value="Small_GTPase_Rho"/>
</dbReference>
<evidence type="ECO:0000256" key="6">
    <source>
        <dbReference type="ARBA" id="ARBA00023134"/>
    </source>
</evidence>
<dbReference type="FunFam" id="3.40.50.300:FF:000983">
    <property type="entry name" value="Rho family GTPase"/>
    <property type="match status" value="1"/>
</dbReference>
<keyword evidence="6" id="KW-0342">GTP-binding</keyword>